<dbReference type="GO" id="GO:0003677">
    <property type="term" value="F:DNA binding"/>
    <property type="evidence" value="ECO:0007669"/>
    <property type="project" value="UniProtKB-KW"/>
</dbReference>
<sequence>MSVLDKITALRDKFPRAEQQLADYILANPDHIRDMPSQMLAKAVGISQASVVRFTQKLGYKGYPDFKFAISDSLHHQLPAASSDKLHGEISLEDSFSTMSQKLLASKINVLQKTHAINSQGSFEQAAMLLRNAKRVLLCGKGGSALVAKDFSYKLQKLGTAALAETDTHVQLANIANYTAEDVLVVISESGETPDSVKITEQAAANSVGIISITAYGANSVARLASLNLYTVAEESSARLSSILARNAQELVIDTLFILLTQTCPQGRKKLAASNQAVDTFLARKRLAR</sequence>
<dbReference type="PANTHER" id="PTHR30514:SF17">
    <property type="entry name" value="HTH-TYPE TRANSCRIPTIONAL REGULATOR MURR"/>
    <property type="match status" value="1"/>
</dbReference>
<dbReference type="AlphaFoldDB" id="I1DSU6"/>
<comment type="caution">
    <text evidence="6">The sequence shown here is derived from an EMBL/GenBank/DDBJ whole genome shotgun (WGS) entry which is preliminary data.</text>
</comment>
<dbReference type="Pfam" id="PF01418">
    <property type="entry name" value="HTH_6"/>
    <property type="match status" value="1"/>
</dbReference>
<dbReference type="RefSeq" id="WP_008217604.1">
    <property type="nucleotide sequence ID" value="NZ_BAFK01000001.1"/>
</dbReference>
<dbReference type="InterPro" id="IPR000281">
    <property type="entry name" value="HTH_RpiR"/>
</dbReference>
<evidence type="ECO:0000259" key="4">
    <source>
        <dbReference type="PROSITE" id="PS51071"/>
    </source>
</evidence>
<evidence type="ECO:0000313" key="6">
    <source>
        <dbReference type="EMBL" id="GAB57124.1"/>
    </source>
</evidence>
<accession>I1DSU6</accession>
<dbReference type="SUPFAM" id="SSF46689">
    <property type="entry name" value="Homeodomain-like"/>
    <property type="match status" value="1"/>
</dbReference>
<dbReference type="InterPro" id="IPR035472">
    <property type="entry name" value="RpiR-like_SIS"/>
</dbReference>
<dbReference type="Proteomes" id="UP000004374">
    <property type="component" value="Unassembled WGS sequence"/>
</dbReference>
<dbReference type="Pfam" id="PF01380">
    <property type="entry name" value="SIS"/>
    <property type="match status" value="1"/>
</dbReference>
<dbReference type="GO" id="GO:1901135">
    <property type="term" value="P:carbohydrate derivative metabolic process"/>
    <property type="evidence" value="ECO:0007669"/>
    <property type="project" value="InterPro"/>
</dbReference>
<evidence type="ECO:0000256" key="2">
    <source>
        <dbReference type="ARBA" id="ARBA00023125"/>
    </source>
</evidence>
<dbReference type="OrthoDB" id="3684496at2"/>
<dbReference type="InterPro" id="IPR036388">
    <property type="entry name" value="WH-like_DNA-bd_sf"/>
</dbReference>
<keyword evidence="3" id="KW-0804">Transcription</keyword>
<gene>
    <name evidence="6" type="ORF">RNAN_0087</name>
</gene>
<keyword evidence="7" id="KW-1185">Reference proteome</keyword>
<evidence type="ECO:0000256" key="3">
    <source>
        <dbReference type="ARBA" id="ARBA00023163"/>
    </source>
</evidence>
<keyword evidence="2" id="KW-0238">DNA-binding</keyword>
<protein>
    <submittedName>
        <fullName evidence="6">RpiR family transcriptional regulator</fullName>
    </submittedName>
</protein>
<dbReference type="EMBL" id="BAFK01000001">
    <property type="protein sequence ID" value="GAB57124.1"/>
    <property type="molecule type" value="Genomic_DNA"/>
</dbReference>
<dbReference type="InterPro" id="IPR046348">
    <property type="entry name" value="SIS_dom_sf"/>
</dbReference>
<dbReference type="CDD" id="cd05013">
    <property type="entry name" value="SIS_RpiR"/>
    <property type="match status" value="1"/>
</dbReference>
<dbReference type="Gene3D" id="1.10.10.10">
    <property type="entry name" value="Winged helix-like DNA-binding domain superfamily/Winged helix DNA-binding domain"/>
    <property type="match status" value="1"/>
</dbReference>
<proteinExistence type="predicted"/>
<dbReference type="GO" id="GO:0097367">
    <property type="term" value="F:carbohydrate derivative binding"/>
    <property type="evidence" value="ECO:0007669"/>
    <property type="project" value="InterPro"/>
</dbReference>
<dbReference type="GO" id="GO:0003700">
    <property type="term" value="F:DNA-binding transcription factor activity"/>
    <property type="evidence" value="ECO:0007669"/>
    <property type="project" value="InterPro"/>
</dbReference>
<dbReference type="InterPro" id="IPR047640">
    <property type="entry name" value="RpiR-like"/>
</dbReference>
<evidence type="ECO:0000256" key="1">
    <source>
        <dbReference type="ARBA" id="ARBA00023015"/>
    </source>
</evidence>
<dbReference type="InterPro" id="IPR009057">
    <property type="entry name" value="Homeodomain-like_sf"/>
</dbReference>
<feature type="domain" description="HTH rpiR-type" evidence="4">
    <location>
        <begin position="1"/>
        <end position="77"/>
    </location>
</feature>
<dbReference type="InterPro" id="IPR001347">
    <property type="entry name" value="SIS_dom"/>
</dbReference>
<dbReference type="PANTHER" id="PTHR30514">
    <property type="entry name" value="GLUCOKINASE"/>
    <property type="match status" value="1"/>
</dbReference>
<dbReference type="PROSITE" id="PS51464">
    <property type="entry name" value="SIS"/>
    <property type="match status" value="1"/>
</dbReference>
<dbReference type="SUPFAM" id="SSF53697">
    <property type="entry name" value="SIS domain"/>
    <property type="match status" value="1"/>
</dbReference>
<evidence type="ECO:0000259" key="5">
    <source>
        <dbReference type="PROSITE" id="PS51464"/>
    </source>
</evidence>
<dbReference type="Gene3D" id="3.40.50.10490">
    <property type="entry name" value="Glucose-6-phosphate isomerase like protein, domain 1"/>
    <property type="match status" value="1"/>
</dbReference>
<dbReference type="PROSITE" id="PS51071">
    <property type="entry name" value="HTH_RPIR"/>
    <property type="match status" value="1"/>
</dbReference>
<name>I1DSU6_9GAMM</name>
<feature type="domain" description="SIS" evidence="5">
    <location>
        <begin position="126"/>
        <end position="262"/>
    </location>
</feature>
<evidence type="ECO:0000313" key="7">
    <source>
        <dbReference type="Proteomes" id="UP000004374"/>
    </source>
</evidence>
<reference evidence="6 7" key="1">
    <citation type="journal article" date="2012" name="J. Bacteriol.">
        <title>Genome Sequence of the Protease-Producing Bacterium Rheinheimera nanhaiensis E407-8T, Isolated from Deep-Sea Sediment of the South China Sea.</title>
        <authorList>
            <person name="Zhang X.-Y."/>
            <person name="Zhang Y.-J."/>
            <person name="Qin Q.-L."/>
            <person name="Xie B.-B."/>
            <person name="Chen X.-L."/>
            <person name="Zhou B.-C."/>
            <person name="Zhang Y.-Z."/>
        </authorList>
    </citation>
    <scope>NUCLEOTIDE SEQUENCE [LARGE SCALE GENOMIC DNA]</scope>
    <source>
        <strain evidence="6 7">E407-8</strain>
    </source>
</reference>
<organism evidence="6 7">
    <name type="scientific">Rheinheimera nanhaiensis E407-8</name>
    <dbReference type="NCBI Taxonomy" id="562729"/>
    <lineage>
        <taxon>Bacteria</taxon>
        <taxon>Pseudomonadati</taxon>
        <taxon>Pseudomonadota</taxon>
        <taxon>Gammaproteobacteria</taxon>
        <taxon>Chromatiales</taxon>
        <taxon>Chromatiaceae</taxon>
        <taxon>Rheinheimera</taxon>
    </lineage>
</organism>
<dbReference type="STRING" id="562729.RNAN_0087"/>
<keyword evidence="1" id="KW-0805">Transcription regulation</keyword>